<dbReference type="OrthoDB" id="649282at2"/>
<dbReference type="eggNOG" id="COG1309">
    <property type="taxonomic scope" value="Bacteria"/>
</dbReference>
<feature type="domain" description="HTH tetR-type" evidence="3">
    <location>
        <begin position="24"/>
        <end position="84"/>
    </location>
</feature>
<dbReference type="STRING" id="880071.Fleli_3502"/>
<protein>
    <submittedName>
        <fullName evidence="4">Transcriptional regulator</fullName>
    </submittedName>
</protein>
<gene>
    <name evidence="4" type="ordered locus">Fleli_3502</name>
</gene>
<sequence length="231" mass="26988">MKTLLSKIQIKINERVYLKDPESSELGRKIVRQSIMLIDKIGLEHFTFKKLAKEIGSTEASVYRYFENKHKLLIYLVSWYWNWMEYQLVFQTSNLESSKKVLEIAISTLAKPIEIDNEYENIDATALHRIVVSESAKAYLTKEVDSDNKEGYFASYKRLTHRVAEMILKLSPSYKFPNALVSIIMESSHQQSYFAKHFPTLTEVKGDDNEESLIEFLTDIIFNTLKVERKK</sequence>
<reference evidence="5" key="1">
    <citation type="submission" date="2012-06" db="EMBL/GenBank/DDBJ databases">
        <title>The complete genome of Flexibacter litoralis DSM 6794.</title>
        <authorList>
            <person name="Lucas S."/>
            <person name="Copeland A."/>
            <person name="Lapidus A."/>
            <person name="Glavina del Rio T."/>
            <person name="Dalin E."/>
            <person name="Tice H."/>
            <person name="Bruce D."/>
            <person name="Goodwin L."/>
            <person name="Pitluck S."/>
            <person name="Peters L."/>
            <person name="Ovchinnikova G."/>
            <person name="Lu M."/>
            <person name="Kyrpides N."/>
            <person name="Mavromatis K."/>
            <person name="Ivanova N."/>
            <person name="Brettin T."/>
            <person name="Detter J.C."/>
            <person name="Han C."/>
            <person name="Larimer F."/>
            <person name="Land M."/>
            <person name="Hauser L."/>
            <person name="Markowitz V."/>
            <person name="Cheng J.-F."/>
            <person name="Hugenholtz P."/>
            <person name="Woyke T."/>
            <person name="Wu D."/>
            <person name="Spring S."/>
            <person name="Lang E."/>
            <person name="Kopitz M."/>
            <person name="Brambilla E."/>
            <person name="Klenk H.-P."/>
            <person name="Eisen J.A."/>
        </authorList>
    </citation>
    <scope>NUCLEOTIDE SEQUENCE [LARGE SCALE GENOMIC DNA]</scope>
    <source>
        <strain evidence="5">ATCC 23117 / DSM 6794 / NBRC 15988 / NCIMB 1366 / Sio-4</strain>
    </source>
</reference>
<evidence type="ECO:0000259" key="3">
    <source>
        <dbReference type="PROSITE" id="PS50977"/>
    </source>
</evidence>
<dbReference type="EMBL" id="CP003345">
    <property type="protein sequence ID" value="AFM05822.1"/>
    <property type="molecule type" value="Genomic_DNA"/>
</dbReference>
<dbReference type="InterPro" id="IPR001647">
    <property type="entry name" value="HTH_TetR"/>
</dbReference>
<proteinExistence type="predicted"/>
<dbReference type="GO" id="GO:0003677">
    <property type="term" value="F:DNA binding"/>
    <property type="evidence" value="ECO:0007669"/>
    <property type="project" value="UniProtKB-UniRule"/>
</dbReference>
<accession>I4APD7</accession>
<evidence type="ECO:0000313" key="5">
    <source>
        <dbReference type="Proteomes" id="UP000006054"/>
    </source>
</evidence>
<keyword evidence="1 2" id="KW-0238">DNA-binding</keyword>
<keyword evidence="5" id="KW-1185">Reference proteome</keyword>
<dbReference type="PATRIC" id="fig|880071.3.peg.3508"/>
<feature type="DNA-binding region" description="H-T-H motif" evidence="2">
    <location>
        <begin position="47"/>
        <end position="66"/>
    </location>
</feature>
<dbReference type="InterPro" id="IPR009057">
    <property type="entry name" value="Homeodomain-like_sf"/>
</dbReference>
<organism evidence="4 5">
    <name type="scientific">Bernardetia litoralis (strain ATCC 23117 / DSM 6794 / NBRC 15988 / NCIMB 1366 / Fx l1 / Sio-4)</name>
    <name type="common">Flexibacter litoralis</name>
    <dbReference type="NCBI Taxonomy" id="880071"/>
    <lineage>
        <taxon>Bacteria</taxon>
        <taxon>Pseudomonadati</taxon>
        <taxon>Bacteroidota</taxon>
        <taxon>Cytophagia</taxon>
        <taxon>Cytophagales</taxon>
        <taxon>Bernardetiaceae</taxon>
        <taxon>Bernardetia</taxon>
    </lineage>
</organism>
<name>I4APD7_BERLS</name>
<dbReference type="RefSeq" id="WP_014799247.1">
    <property type="nucleotide sequence ID" value="NC_018018.1"/>
</dbReference>
<dbReference type="Gene3D" id="1.10.10.60">
    <property type="entry name" value="Homeodomain-like"/>
    <property type="match status" value="1"/>
</dbReference>
<evidence type="ECO:0000256" key="2">
    <source>
        <dbReference type="PROSITE-ProRule" id="PRU00335"/>
    </source>
</evidence>
<dbReference type="Pfam" id="PF00440">
    <property type="entry name" value="TetR_N"/>
    <property type="match status" value="1"/>
</dbReference>
<dbReference type="AlphaFoldDB" id="I4APD7"/>
<dbReference type="SUPFAM" id="SSF46689">
    <property type="entry name" value="Homeodomain-like"/>
    <property type="match status" value="1"/>
</dbReference>
<dbReference type="KEGG" id="fli:Fleli_3502"/>
<evidence type="ECO:0000256" key="1">
    <source>
        <dbReference type="ARBA" id="ARBA00023125"/>
    </source>
</evidence>
<dbReference type="PROSITE" id="PS50977">
    <property type="entry name" value="HTH_TETR_2"/>
    <property type="match status" value="1"/>
</dbReference>
<dbReference type="Proteomes" id="UP000006054">
    <property type="component" value="Chromosome"/>
</dbReference>
<dbReference type="HOGENOM" id="CLU_1233814_0_0_10"/>
<evidence type="ECO:0000313" key="4">
    <source>
        <dbReference type="EMBL" id="AFM05822.1"/>
    </source>
</evidence>